<reference evidence="2 3" key="1">
    <citation type="journal article" date="2019" name="Commun. Biol.">
        <title>The bagworm genome reveals a unique fibroin gene that provides high tensile strength.</title>
        <authorList>
            <person name="Kono N."/>
            <person name="Nakamura H."/>
            <person name="Ohtoshi R."/>
            <person name="Tomita M."/>
            <person name="Numata K."/>
            <person name="Arakawa K."/>
        </authorList>
    </citation>
    <scope>NUCLEOTIDE SEQUENCE [LARGE SCALE GENOMIC DNA]</scope>
</reference>
<feature type="region of interest" description="Disordered" evidence="1">
    <location>
        <begin position="78"/>
        <end position="99"/>
    </location>
</feature>
<evidence type="ECO:0000256" key="1">
    <source>
        <dbReference type="SAM" id="MobiDB-lite"/>
    </source>
</evidence>
<dbReference type="OrthoDB" id="8186464at2759"/>
<organism evidence="2 3">
    <name type="scientific">Eumeta variegata</name>
    <name type="common">Bagworm moth</name>
    <name type="synonym">Eumeta japonica</name>
    <dbReference type="NCBI Taxonomy" id="151549"/>
    <lineage>
        <taxon>Eukaryota</taxon>
        <taxon>Metazoa</taxon>
        <taxon>Ecdysozoa</taxon>
        <taxon>Arthropoda</taxon>
        <taxon>Hexapoda</taxon>
        <taxon>Insecta</taxon>
        <taxon>Pterygota</taxon>
        <taxon>Neoptera</taxon>
        <taxon>Endopterygota</taxon>
        <taxon>Lepidoptera</taxon>
        <taxon>Glossata</taxon>
        <taxon>Ditrysia</taxon>
        <taxon>Tineoidea</taxon>
        <taxon>Psychidae</taxon>
        <taxon>Oiketicinae</taxon>
        <taxon>Eumeta</taxon>
    </lineage>
</organism>
<dbReference type="AlphaFoldDB" id="A0A4C1XL64"/>
<evidence type="ECO:0000313" key="2">
    <source>
        <dbReference type="EMBL" id="GBP63264.1"/>
    </source>
</evidence>
<keyword evidence="3" id="KW-1185">Reference proteome</keyword>
<accession>A0A4C1XL64</accession>
<proteinExistence type="predicted"/>
<gene>
    <name evidence="2" type="ORF">EVAR_89054_1</name>
</gene>
<dbReference type="Proteomes" id="UP000299102">
    <property type="component" value="Unassembled WGS sequence"/>
</dbReference>
<comment type="caution">
    <text evidence="2">The sequence shown here is derived from an EMBL/GenBank/DDBJ whole genome shotgun (WGS) entry which is preliminary data.</text>
</comment>
<sequence length="99" mass="11132">MAGQDYAFFAGQRAARTALRSLRQPGGRCALRELPVPSTRTHLAFPLPNRSPYAKPTLLRSNRREEKWRAWVSIDGSYGKTKTKSHEGRDASEGQNSCR</sequence>
<protein>
    <submittedName>
        <fullName evidence="2">Uncharacterized protein</fullName>
    </submittedName>
</protein>
<dbReference type="EMBL" id="BGZK01000865">
    <property type="protein sequence ID" value="GBP63264.1"/>
    <property type="molecule type" value="Genomic_DNA"/>
</dbReference>
<name>A0A4C1XL64_EUMVA</name>
<evidence type="ECO:0000313" key="3">
    <source>
        <dbReference type="Proteomes" id="UP000299102"/>
    </source>
</evidence>